<feature type="compositionally biased region" description="Basic and acidic residues" evidence="2">
    <location>
        <begin position="482"/>
        <end position="492"/>
    </location>
</feature>
<sequence>MEILFVAIQDLYTEKDSLYVQTPENSSIPPPSSKTVPRLQSRKHPLAQTNKRPLIGSYGDVPPPKRQIEDDPRLIQLLKMPVYVLDQAEPGSSEDVLNSLVMVNEAADESFQLGLVDPRLLARIAELEKSLLSFGPQELTQARYKANPLEGIGSMMFINRAAMKLVCLDAHFKFTNLDHVYLQNDKTYRFADLGGGPGGFAEYLLWRPFSFGGKSAGWGITKRGDYEYQVENFHPSLQPNPKFSVLYGEDGTGNLCSAANIRSFTNQVLQATEDVGVDIVTADGLADSPNSLSQKNEDFRQFLTAQVLNMLIILREGGTFILKLHDIHSPFTLGLIWLLYRHFDKICLAKPVTSRPANSEKYLLGHRLTRPSPEVVEHLYSVLHQLQTQPQSVVSLVDLEPVMKDEKFLTYIRNMISRLCIQQHDALEDLVKFCKDPMLPQRVPNFPVKGLASRVWCIQKERYHRKDMSEMRMHSSRPHHYNRYDQYPKDNMRGGMRKPYSRPPY</sequence>
<dbReference type="STRING" id="796925.A0A137NWQ2"/>
<dbReference type="GO" id="GO:0016556">
    <property type="term" value="P:mRNA modification"/>
    <property type="evidence" value="ECO:0007669"/>
    <property type="project" value="UniProtKB-UniRule"/>
</dbReference>
<evidence type="ECO:0000313" key="5">
    <source>
        <dbReference type="Proteomes" id="UP000070444"/>
    </source>
</evidence>
<dbReference type="GO" id="GO:0032259">
    <property type="term" value="P:methylation"/>
    <property type="evidence" value="ECO:0007669"/>
    <property type="project" value="UniProtKB-KW"/>
</dbReference>
<dbReference type="EMBL" id="KQ964649">
    <property type="protein sequence ID" value="KXN67243.1"/>
    <property type="molecule type" value="Genomic_DNA"/>
</dbReference>
<dbReference type="PANTHER" id="PTHR16121">
    <property type="entry name" value="CAP-SPECIFIC MRNA (NUCLEOSIDE-2'-O-)-METHYLTRANSFERASE 1-RELATED"/>
    <property type="match status" value="1"/>
</dbReference>
<dbReference type="InterPro" id="IPR025816">
    <property type="entry name" value="RrmJ-type_MeTrfase"/>
</dbReference>
<dbReference type="Proteomes" id="UP000070444">
    <property type="component" value="Unassembled WGS sequence"/>
</dbReference>
<dbReference type="GO" id="GO:0003676">
    <property type="term" value="F:nucleic acid binding"/>
    <property type="evidence" value="ECO:0007669"/>
    <property type="project" value="UniProtKB-UniRule"/>
</dbReference>
<dbReference type="InterPro" id="IPR002877">
    <property type="entry name" value="RNA_MeTrfase_FtsJ_dom"/>
</dbReference>
<evidence type="ECO:0000313" key="4">
    <source>
        <dbReference type="EMBL" id="KXN67243.1"/>
    </source>
</evidence>
<dbReference type="GO" id="GO:0004483">
    <property type="term" value="F:methyltransferase cap1 activity"/>
    <property type="evidence" value="ECO:0007669"/>
    <property type="project" value="UniProtKB-UniRule"/>
</dbReference>
<keyword evidence="1" id="KW-0506">mRNA capping</keyword>
<feature type="domain" description="RrmJ-type SAM-dependent 2'-O-MTase" evidence="3">
    <location>
        <begin position="156"/>
        <end position="369"/>
    </location>
</feature>
<dbReference type="PANTHER" id="PTHR16121:SF0">
    <property type="entry name" value="CAP-SPECIFIC MRNA (NUCLEOSIDE-2'-O-)-METHYLTRANSFERASE 1"/>
    <property type="match status" value="1"/>
</dbReference>
<keyword evidence="1" id="KW-0507">mRNA processing</keyword>
<dbReference type="Gene3D" id="3.40.50.12760">
    <property type="match status" value="1"/>
</dbReference>
<name>A0A137NWQ2_CONC2</name>
<dbReference type="EC" id="2.1.1.57" evidence="1"/>
<proteinExistence type="predicted"/>
<evidence type="ECO:0000256" key="1">
    <source>
        <dbReference type="RuleBase" id="RU368012"/>
    </source>
</evidence>
<protein>
    <recommendedName>
        <fullName evidence="1">Cap-specific mRNA (nucleoside-2'-O-)-methyltransferase 1</fullName>
        <ecNumber evidence="1">2.1.1.57</ecNumber>
    </recommendedName>
    <alternativeName>
        <fullName evidence="1">Cap1 2'O-ribose methyltransferase 1</fullName>
    </alternativeName>
</protein>
<keyword evidence="1" id="KW-0539">Nucleus</keyword>
<evidence type="ECO:0000259" key="3">
    <source>
        <dbReference type="PROSITE" id="PS51613"/>
    </source>
</evidence>
<dbReference type="InterPro" id="IPR029063">
    <property type="entry name" value="SAM-dependent_MTases_sf"/>
</dbReference>
<keyword evidence="1" id="KW-0489">Methyltransferase</keyword>
<accession>A0A137NWQ2</accession>
<dbReference type="SUPFAM" id="SSF53335">
    <property type="entry name" value="S-adenosyl-L-methionine-dependent methyltransferases"/>
    <property type="match status" value="1"/>
</dbReference>
<feature type="region of interest" description="Disordered" evidence="2">
    <location>
        <begin position="468"/>
        <end position="505"/>
    </location>
</feature>
<dbReference type="InterPro" id="IPR050851">
    <property type="entry name" value="mRNA_Cap_2O-Ribose_MeTrfase"/>
</dbReference>
<dbReference type="PROSITE" id="PS51613">
    <property type="entry name" value="SAM_MT_RRMJ"/>
    <property type="match status" value="1"/>
</dbReference>
<dbReference type="Pfam" id="PF01728">
    <property type="entry name" value="FtsJ"/>
    <property type="match status" value="1"/>
</dbReference>
<dbReference type="GO" id="GO:0005737">
    <property type="term" value="C:cytoplasm"/>
    <property type="evidence" value="ECO:0007669"/>
    <property type="project" value="TreeGrafter"/>
</dbReference>
<dbReference type="GO" id="GO:0006370">
    <property type="term" value="P:7-methylguanosine mRNA capping"/>
    <property type="evidence" value="ECO:0007669"/>
    <property type="project" value="UniProtKB-UniRule"/>
</dbReference>
<dbReference type="GO" id="GO:0005634">
    <property type="term" value="C:nucleus"/>
    <property type="evidence" value="ECO:0007669"/>
    <property type="project" value="UniProtKB-SubCell"/>
</dbReference>
<comment type="function">
    <text evidence="1">S-adenosyl-L-methionine-dependent methyltransferase that mediates RNA cap1 2'-O-ribose methylation to the 5'-cap structure of RNAs. Methylates the ribose of the first nucleotide of a m(7)GpppG-capped mRNA to produce m(7)GpppNmp (cap1).</text>
</comment>
<keyword evidence="1" id="KW-0808">Transferase</keyword>
<dbReference type="OrthoDB" id="10251234at2759"/>
<organism evidence="4 5">
    <name type="scientific">Conidiobolus coronatus (strain ATCC 28846 / CBS 209.66 / NRRL 28638)</name>
    <name type="common">Delacroixia coronata</name>
    <dbReference type="NCBI Taxonomy" id="796925"/>
    <lineage>
        <taxon>Eukaryota</taxon>
        <taxon>Fungi</taxon>
        <taxon>Fungi incertae sedis</taxon>
        <taxon>Zoopagomycota</taxon>
        <taxon>Entomophthoromycotina</taxon>
        <taxon>Entomophthoromycetes</taxon>
        <taxon>Entomophthorales</taxon>
        <taxon>Ancylistaceae</taxon>
        <taxon>Conidiobolus</taxon>
    </lineage>
</organism>
<evidence type="ECO:0000256" key="2">
    <source>
        <dbReference type="SAM" id="MobiDB-lite"/>
    </source>
</evidence>
<feature type="region of interest" description="Disordered" evidence="2">
    <location>
        <begin position="21"/>
        <end position="66"/>
    </location>
</feature>
<keyword evidence="5" id="KW-1185">Reference proteome</keyword>
<comment type="subcellular location">
    <subcellularLocation>
        <location evidence="1">Nucleus</location>
    </subcellularLocation>
</comment>
<keyword evidence="1" id="KW-0949">S-adenosyl-L-methionine</keyword>
<reference evidence="4 5" key="1">
    <citation type="journal article" date="2015" name="Genome Biol. Evol.">
        <title>Phylogenomic analyses indicate that early fungi evolved digesting cell walls of algal ancestors of land plants.</title>
        <authorList>
            <person name="Chang Y."/>
            <person name="Wang S."/>
            <person name="Sekimoto S."/>
            <person name="Aerts A.L."/>
            <person name="Choi C."/>
            <person name="Clum A."/>
            <person name="LaButti K.M."/>
            <person name="Lindquist E.A."/>
            <person name="Yee Ngan C."/>
            <person name="Ohm R.A."/>
            <person name="Salamov A.A."/>
            <person name="Grigoriev I.V."/>
            <person name="Spatafora J.W."/>
            <person name="Berbee M.L."/>
        </authorList>
    </citation>
    <scope>NUCLEOTIDE SEQUENCE [LARGE SCALE GENOMIC DNA]</scope>
    <source>
        <strain evidence="4 5">NRRL 28638</strain>
    </source>
</reference>
<comment type="catalytic activity">
    <reaction evidence="1">
        <text>a 5'-end (N(7)-methyl 5'-triphosphoguanosine)-ribonucleoside in mRNA + S-adenosyl-L-methionine = a 5'-end (N(7)-methyl 5'-triphosphoguanosine)-(2'-O-methyl-ribonucleoside) in mRNA + S-adenosyl-L-homocysteine + H(+)</text>
        <dbReference type="Rhea" id="RHEA:67020"/>
        <dbReference type="Rhea" id="RHEA-COMP:17167"/>
        <dbReference type="Rhea" id="RHEA-COMP:17168"/>
        <dbReference type="ChEBI" id="CHEBI:15378"/>
        <dbReference type="ChEBI" id="CHEBI:57856"/>
        <dbReference type="ChEBI" id="CHEBI:59789"/>
        <dbReference type="ChEBI" id="CHEBI:156461"/>
        <dbReference type="ChEBI" id="CHEBI:167609"/>
        <dbReference type="EC" id="2.1.1.57"/>
    </reaction>
</comment>
<feature type="compositionally biased region" description="Basic residues" evidence="2">
    <location>
        <begin position="495"/>
        <end position="505"/>
    </location>
</feature>
<gene>
    <name evidence="4" type="ORF">CONCODRAFT_87073</name>
</gene>
<dbReference type="AlphaFoldDB" id="A0A137NWQ2"/>